<dbReference type="PROSITE" id="PS51332">
    <property type="entry name" value="B12_BINDING"/>
    <property type="match status" value="1"/>
</dbReference>
<keyword evidence="3" id="KW-0479">Metal-binding</keyword>
<dbReference type="InterPro" id="IPR006158">
    <property type="entry name" value="Cobalamin-bd"/>
</dbReference>
<organism evidence="7 8">
    <name type="scientific">Heliorestis convoluta</name>
    <dbReference type="NCBI Taxonomy" id="356322"/>
    <lineage>
        <taxon>Bacteria</taxon>
        <taxon>Bacillati</taxon>
        <taxon>Bacillota</taxon>
        <taxon>Clostridia</taxon>
        <taxon>Eubacteriales</taxon>
        <taxon>Heliobacteriaceae</taxon>
        <taxon>Heliorestis</taxon>
    </lineage>
</organism>
<keyword evidence="4" id="KW-0413">Isomerase</keyword>
<dbReference type="InterPro" id="IPR036724">
    <property type="entry name" value="Cobalamin-bd_sf"/>
</dbReference>
<accession>A0A5Q2N4D6</accession>
<dbReference type="AlphaFoldDB" id="A0A5Q2N4D6"/>
<protein>
    <submittedName>
        <fullName evidence="7">Cobalamin B12-binding domain-containing protein</fullName>
    </submittedName>
</protein>
<dbReference type="GO" id="GO:0046872">
    <property type="term" value="F:metal ion binding"/>
    <property type="evidence" value="ECO:0007669"/>
    <property type="project" value="UniProtKB-KW"/>
</dbReference>
<feature type="domain" description="B12-binding" evidence="6">
    <location>
        <begin position="17"/>
        <end position="142"/>
    </location>
</feature>
<dbReference type="SUPFAM" id="SSF52242">
    <property type="entry name" value="Cobalamin (vitamin B12)-binding domain"/>
    <property type="match status" value="1"/>
</dbReference>
<dbReference type="NCBIfam" id="TIGR00640">
    <property type="entry name" value="acid_CoA_mut_C"/>
    <property type="match status" value="1"/>
</dbReference>
<evidence type="ECO:0000313" key="8">
    <source>
        <dbReference type="Proteomes" id="UP000366051"/>
    </source>
</evidence>
<evidence type="ECO:0000256" key="1">
    <source>
        <dbReference type="ARBA" id="ARBA00001922"/>
    </source>
</evidence>
<name>A0A5Q2N4D6_9FIRM</name>
<evidence type="ECO:0000256" key="2">
    <source>
        <dbReference type="ARBA" id="ARBA00022628"/>
    </source>
</evidence>
<dbReference type="KEGG" id="hcv:FTV88_1288"/>
<proteinExistence type="predicted"/>
<evidence type="ECO:0000256" key="4">
    <source>
        <dbReference type="ARBA" id="ARBA00023235"/>
    </source>
</evidence>
<dbReference type="PANTHER" id="PTHR48101:SF1">
    <property type="entry name" value="METHYLMALONYL-COA MUTASE, LARGE SUBUNIT"/>
    <property type="match status" value="1"/>
</dbReference>
<dbReference type="PANTHER" id="PTHR48101">
    <property type="entry name" value="METHYLMALONYL-COA MUTASE, MITOCHONDRIAL-RELATED"/>
    <property type="match status" value="1"/>
</dbReference>
<gene>
    <name evidence="7" type="ORF">FTV88_1288</name>
</gene>
<keyword evidence="2" id="KW-0846">Cobalamin</keyword>
<evidence type="ECO:0000313" key="7">
    <source>
        <dbReference type="EMBL" id="QGG47435.1"/>
    </source>
</evidence>
<dbReference type="Gene3D" id="3.40.50.280">
    <property type="entry name" value="Cobalamin-binding domain"/>
    <property type="match status" value="1"/>
</dbReference>
<dbReference type="EMBL" id="CP045875">
    <property type="protein sequence ID" value="QGG47435.1"/>
    <property type="molecule type" value="Genomic_DNA"/>
</dbReference>
<reference evidence="8" key="1">
    <citation type="submission" date="2019-11" db="EMBL/GenBank/DDBJ databases">
        <title>Genome sequence of Heliorestis convoluta strain HH, an alkaliphilic and minimalistic phototrophic bacterium from a soda lake in Egypt.</title>
        <authorList>
            <person name="Dewey E.D."/>
            <person name="Stokes L.M."/>
            <person name="Burchell B.M."/>
            <person name="Shaffer K.N."/>
            <person name="Huntington A.M."/>
            <person name="Baker J.M."/>
            <person name="Nadendla S."/>
            <person name="Giglio M.G."/>
            <person name="Touchman J.W."/>
            <person name="Blankenship R.E."/>
            <person name="Madigan M.T."/>
            <person name="Sattley W.M."/>
        </authorList>
    </citation>
    <scope>NUCLEOTIDE SEQUENCE [LARGE SCALE GENOMIC DNA]</scope>
    <source>
        <strain evidence="8">HH</strain>
    </source>
</reference>
<evidence type="ECO:0000259" key="6">
    <source>
        <dbReference type="PROSITE" id="PS51332"/>
    </source>
</evidence>
<dbReference type="Proteomes" id="UP000366051">
    <property type="component" value="Chromosome"/>
</dbReference>
<dbReference type="RefSeq" id="WP_243137365.1">
    <property type="nucleotide sequence ID" value="NZ_CP045875.1"/>
</dbReference>
<keyword evidence="8" id="KW-1185">Reference proteome</keyword>
<dbReference type="GO" id="GO:0016853">
    <property type="term" value="F:isomerase activity"/>
    <property type="evidence" value="ECO:0007669"/>
    <property type="project" value="UniProtKB-KW"/>
</dbReference>
<evidence type="ECO:0000256" key="5">
    <source>
        <dbReference type="ARBA" id="ARBA00023285"/>
    </source>
</evidence>
<comment type="cofactor">
    <cofactor evidence="1">
        <name>adenosylcob(III)alamin</name>
        <dbReference type="ChEBI" id="CHEBI:18408"/>
    </cofactor>
</comment>
<sequence>MNVTAEPLKVIGKGKGPLKVLVAKPGLDGHDRGVKVVARALRDAGMEVIYTGLHQTAAQIVEAAIQEDVDAIGISILSGAHMTVFRKVRQLLDENNIDDIIVFGGGIIPEEDATVLIEKGYSHKIFGPGTPLEQITDWLEKA</sequence>
<dbReference type="InterPro" id="IPR006159">
    <property type="entry name" value="Acid_CoA_mut_C"/>
</dbReference>
<evidence type="ECO:0000256" key="3">
    <source>
        <dbReference type="ARBA" id="ARBA00022723"/>
    </source>
</evidence>
<dbReference type="GO" id="GO:0031419">
    <property type="term" value="F:cobalamin binding"/>
    <property type="evidence" value="ECO:0007669"/>
    <property type="project" value="UniProtKB-KW"/>
</dbReference>
<keyword evidence="5" id="KW-0170">Cobalt</keyword>
<dbReference type="Pfam" id="PF02310">
    <property type="entry name" value="B12-binding"/>
    <property type="match status" value="1"/>
</dbReference>
<dbReference type="CDD" id="cd02071">
    <property type="entry name" value="MM_CoA_mut_B12_BD"/>
    <property type="match status" value="1"/>
</dbReference>